<protein>
    <submittedName>
        <fullName evidence="1">(northern house mosquito) hypothetical protein</fullName>
    </submittedName>
</protein>
<sequence length="105" mass="12751">MSLWQKRRNLRNRYHHYLQRMKLLLQETLQPTNQAQQMLGIIQISRMQKLSRVFVANVKWCSNIAAKRKCVFPVNQKDKKLIKVLKEPILRKILLKLMTKRRIIR</sequence>
<organism evidence="1">
    <name type="scientific">Culex pipiens</name>
    <name type="common">House mosquito</name>
    <dbReference type="NCBI Taxonomy" id="7175"/>
    <lineage>
        <taxon>Eukaryota</taxon>
        <taxon>Metazoa</taxon>
        <taxon>Ecdysozoa</taxon>
        <taxon>Arthropoda</taxon>
        <taxon>Hexapoda</taxon>
        <taxon>Insecta</taxon>
        <taxon>Pterygota</taxon>
        <taxon>Neoptera</taxon>
        <taxon>Endopterygota</taxon>
        <taxon>Diptera</taxon>
        <taxon>Nematocera</taxon>
        <taxon>Culicoidea</taxon>
        <taxon>Culicidae</taxon>
        <taxon>Culicinae</taxon>
        <taxon>Culicini</taxon>
        <taxon>Culex</taxon>
        <taxon>Culex</taxon>
    </lineage>
</organism>
<proteinExistence type="predicted"/>
<evidence type="ECO:0000313" key="1">
    <source>
        <dbReference type="EMBL" id="CAG6456388.1"/>
    </source>
</evidence>
<name>A0A8D8F3S4_CULPI</name>
<accession>A0A8D8F3S4</accession>
<dbReference type="EMBL" id="HBUE01030827">
    <property type="protein sequence ID" value="CAG6456388.1"/>
    <property type="molecule type" value="Transcribed_RNA"/>
</dbReference>
<reference evidence="1" key="1">
    <citation type="submission" date="2021-05" db="EMBL/GenBank/DDBJ databases">
        <authorList>
            <person name="Alioto T."/>
            <person name="Alioto T."/>
            <person name="Gomez Garrido J."/>
        </authorList>
    </citation>
    <scope>NUCLEOTIDE SEQUENCE</scope>
</reference>
<dbReference type="AlphaFoldDB" id="A0A8D8F3S4"/>